<keyword evidence="1" id="KW-1133">Transmembrane helix</keyword>
<feature type="transmembrane region" description="Helical" evidence="1">
    <location>
        <begin position="51"/>
        <end position="69"/>
    </location>
</feature>
<dbReference type="Pfam" id="PF06170">
    <property type="entry name" value="DUF983"/>
    <property type="match status" value="1"/>
</dbReference>
<dbReference type="Proteomes" id="UP000199634">
    <property type="component" value="Unassembled WGS sequence"/>
</dbReference>
<name>A0A1H6KKA3_9FLAO</name>
<evidence type="ECO:0000313" key="2">
    <source>
        <dbReference type="EMBL" id="SEH72281.1"/>
    </source>
</evidence>
<keyword evidence="1" id="KW-0472">Membrane</keyword>
<evidence type="ECO:0000256" key="1">
    <source>
        <dbReference type="SAM" id="Phobius"/>
    </source>
</evidence>
<keyword evidence="3" id="KW-1185">Reference proteome</keyword>
<feature type="transmembrane region" description="Helical" evidence="1">
    <location>
        <begin position="21"/>
        <end position="45"/>
    </location>
</feature>
<dbReference type="STRING" id="1159016.SAMN02927937_01053"/>
<keyword evidence="1" id="KW-0812">Transmembrane</keyword>
<accession>A0A1H6KKA3</accession>
<dbReference type="InterPro" id="IPR009325">
    <property type="entry name" value="DUF983"/>
</dbReference>
<dbReference type="AlphaFoldDB" id="A0A1H6KKA3"/>
<protein>
    <recommendedName>
        <fullName evidence="4">DUF983 domain-containing protein</fullName>
    </recommendedName>
</protein>
<evidence type="ECO:0000313" key="3">
    <source>
        <dbReference type="Proteomes" id="UP000199634"/>
    </source>
</evidence>
<evidence type="ECO:0008006" key="4">
    <source>
        <dbReference type="Google" id="ProtNLM"/>
    </source>
</evidence>
<reference evidence="2 3" key="1">
    <citation type="submission" date="2016-10" db="EMBL/GenBank/DDBJ databases">
        <authorList>
            <person name="de Groot N.N."/>
        </authorList>
    </citation>
    <scope>NUCLEOTIDE SEQUENCE [LARGE SCALE GENOMIC DNA]</scope>
    <source>
        <strain evidence="2 3">CGMCC 1.10825</strain>
    </source>
</reference>
<gene>
    <name evidence="2" type="ORF">SAMN02927937_01053</name>
</gene>
<proteinExistence type="predicted"/>
<sequence>MNNRCSKCNYSFHRETGFYFGAMYVSYAWTVAEMVAVIVLGLIFNRSFMEMFIGIVIVLFLLSTFNYKISRIMWLNMFFNEEDEE</sequence>
<dbReference type="RefSeq" id="WP_245725277.1">
    <property type="nucleotide sequence ID" value="NZ_FNXE01000011.1"/>
</dbReference>
<organism evidence="2 3">
    <name type="scientific">Paenimyroides marinum</name>
    <dbReference type="NCBI Taxonomy" id="1159016"/>
    <lineage>
        <taxon>Bacteria</taxon>
        <taxon>Pseudomonadati</taxon>
        <taxon>Bacteroidota</taxon>
        <taxon>Flavobacteriia</taxon>
        <taxon>Flavobacteriales</taxon>
        <taxon>Flavobacteriaceae</taxon>
        <taxon>Paenimyroides</taxon>
    </lineage>
</organism>
<dbReference type="EMBL" id="FNXE01000011">
    <property type="protein sequence ID" value="SEH72281.1"/>
    <property type="molecule type" value="Genomic_DNA"/>
</dbReference>